<dbReference type="EMBL" id="CP047415">
    <property type="protein sequence ID" value="QLL75026.1"/>
    <property type="molecule type" value="Genomic_DNA"/>
</dbReference>
<protein>
    <submittedName>
        <fullName evidence="2">Uncharacterized protein</fullName>
    </submittedName>
</protein>
<evidence type="ECO:0000313" key="2">
    <source>
        <dbReference type="EMBL" id="QLL75026.1"/>
    </source>
</evidence>
<keyword evidence="1" id="KW-1133">Transmembrane helix</keyword>
<keyword evidence="1" id="KW-0812">Transmembrane</keyword>
<name>A0A7H9EBN8_9LACO</name>
<evidence type="ECO:0000313" key="3">
    <source>
        <dbReference type="Proteomes" id="UP000510660"/>
    </source>
</evidence>
<feature type="transmembrane region" description="Helical" evidence="1">
    <location>
        <begin position="74"/>
        <end position="93"/>
    </location>
</feature>
<proteinExistence type="predicted"/>
<dbReference type="AlphaFoldDB" id="A0A7H9EBN8"/>
<evidence type="ECO:0000256" key="1">
    <source>
        <dbReference type="SAM" id="Phobius"/>
    </source>
</evidence>
<feature type="transmembrane region" description="Helical" evidence="1">
    <location>
        <begin position="49"/>
        <end position="67"/>
    </location>
</feature>
<feature type="transmembrane region" description="Helical" evidence="1">
    <location>
        <begin position="12"/>
        <end position="29"/>
    </location>
</feature>
<organism evidence="2 3">
    <name type="scientific">Lactobacillus crispatus</name>
    <dbReference type="NCBI Taxonomy" id="47770"/>
    <lineage>
        <taxon>Bacteria</taxon>
        <taxon>Bacillati</taxon>
        <taxon>Bacillota</taxon>
        <taxon>Bacilli</taxon>
        <taxon>Lactobacillales</taxon>
        <taxon>Lactobacillaceae</taxon>
        <taxon>Lactobacillus</taxon>
    </lineage>
</organism>
<keyword evidence="1" id="KW-0472">Membrane</keyword>
<accession>A0A7H9EBN8</accession>
<gene>
    <name evidence="2" type="ORF">GTO85_05170</name>
</gene>
<dbReference type="Proteomes" id="UP000510660">
    <property type="component" value="Chromosome"/>
</dbReference>
<feature type="transmembrane region" description="Helical" evidence="1">
    <location>
        <begin position="105"/>
        <end position="123"/>
    </location>
</feature>
<sequence>MRQVYNRLKANSLYLIISFAIFAKGLAFYLDRRFFFFPPSLAWLMNNVYLDFSMIFVGLALFAYVCTSYSNNRLLGIILAVITVLIALIASIELEHVVFASRIELIQDAISNIIIICFTLWTARHYSKR</sequence>
<reference evidence="2 3" key="1">
    <citation type="submission" date="2020-01" db="EMBL/GenBank/DDBJ databases">
        <title>Complete and circular genome sequences of six lactobacillus isolates from horses.</title>
        <authorList>
            <person name="Hassan H.M."/>
        </authorList>
    </citation>
    <scope>NUCLEOTIDE SEQUENCE [LARGE SCALE GENOMIC DNA]</scope>
    <source>
        <strain evidence="2 3">1D</strain>
    </source>
</reference>